<dbReference type="InterPro" id="IPR036388">
    <property type="entry name" value="WH-like_DNA-bd_sf"/>
</dbReference>
<reference evidence="5" key="1">
    <citation type="journal article" date="2014" name="Int. J. Syst. Evol. Microbiol.">
        <title>Complete genome sequence of Corynebacterium casei LMG S-19264T (=DSM 44701T), isolated from a smear-ripened cheese.</title>
        <authorList>
            <consortium name="US DOE Joint Genome Institute (JGI-PGF)"/>
            <person name="Walter F."/>
            <person name="Albersmeier A."/>
            <person name="Kalinowski J."/>
            <person name="Ruckert C."/>
        </authorList>
    </citation>
    <scope>NUCLEOTIDE SEQUENCE</scope>
    <source>
        <strain evidence="5">CGMCC 4.7368</strain>
    </source>
</reference>
<dbReference type="Pfam" id="PF07729">
    <property type="entry name" value="FCD"/>
    <property type="match status" value="1"/>
</dbReference>
<dbReference type="Proteomes" id="UP000646523">
    <property type="component" value="Unassembled WGS sequence"/>
</dbReference>
<dbReference type="SMART" id="SM00895">
    <property type="entry name" value="FCD"/>
    <property type="match status" value="1"/>
</dbReference>
<gene>
    <name evidence="5" type="ORF">GCM10012289_74660</name>
</gene>
<dbReference type="GO" id="GO:0003700">
    <property type="term" value="F:DNA-binding transcription factor activity"/>
    <property type="evidence" value="ECO:0007669"/>
    <property type="project" value="InterPro"/>
</dbReference>
<accession>A0A917ZGN4</accession>
<dbReference type="CDD" id="cd07377">
    <property type="entry name" value="WHTH_GntR"/>
    <property type="match status" value="1"/>
</dbReference>
<dbReference type="PANTHER" id="PTHR43537">
    <property type="entry name" value="TRANSCRIPTIONAL REGULATOR, GNTR FAMILY"/>
    <property type="match status" value="1"/>
</dbReference>
<evidence type="ECO:0000256" key="2">
    <source>
        <dbReference type="ARBA" id="ARBA00023125"/>
    </source>
</evidence>
<dbReference type="InterPro" id="IPR008920">
    <property type="entry name" value="TF_FadR/GntR_C"/>
</dbReference>
<organism evidence="5 6">
    <name type="scientific">Nonomuraea cavernae</name>
    <dbReference type="NCBI Taxonomy" id="2045107"/>
    <lineage>
        <taxon>Bacteria</taxon>
        <taxon>Bacillati</taxon>
        <taxon>Actinomycetota</taxon>
        <taxon>Actinomycetes</taxon>
        <taxon>Streptosporangiales</taxon>
        <taxon>Streptosporangiaceae</taxon>
        <taxon>Nonomuraea</taxon>
    </lineage>
</organism>
<dbReference type="AlphaFoldDB" id="A0A917ZGN4"/>
<dbReference type="PANTHER" id="PTHR43537:SF24">
    <property type="entry name" value="GLUCONATE OPERON TRANSCRIPTIONAL REPRESSOR"/>
    <property type="match status" value="1"/>
</dbReference>
<evidence type="ECO:0000256" key="3">
    <source>
        <dbReference type="ARBA" id="ARBA00023163"/>
    </source>
</evidence>
<evidence type="ECO:0000259" key="4">
    <source>
        <dbReference type="PROSITE" id="PS50949"/>
    </source>
</evidence>
<dbReference type="SUPFAM" id="SSF48008">
    <property type="entry name" value="GntR ligand-binding domain-like"/>
    <property type="match status" value="1"/>
</dbReference>
<keyword evidence="3" id="KW-0804">Transcription</keyword>
<evidence type="ECO:0000256" key="1">
    <source>
        <dbReference type="ARBA" id="ARBA00023015"/>
    </source>
</evidence>
<dbReference type="Pfam" id="PF00392">
    <property type="entry name" value="GntR"/>
    <property type="match status" value="1"/>
</dbReference>
<dbReference type="Gene3D" id="1.10.10.10">
    <property type="entry name" value="Winged helix-like DNA-binding domain superfamily/Winged helix DNA-binding domain"/>
    <property type="match status" value="1"/>
</dbReference>
<keyword evidence="1" id="KW-0805">Transcription regulation</keyword>
<keyword evidence="2" id="KW-0238">DNA-binding</keyword>
<dbReference type="SUPFAM" id="SSF46785">
    <property type="entry name" value="Winged helix' DNA-binding domain"/>
    <property type="match status" value="1"/>
</dbReference>
<dbReference type="InterPro" id="IPR036390">
    <property type="entry name" value="WH_DNA-bd_sf"/>
</dbReference>
<dbReference type="InterPro" id="IPR011711">
    <property type="entry name" value="GntR_C"/>
</dbReference>
<comment type="caution">
    <text evidence="5">The sequence shown here is derived from an EMBL/GenBank/DDBJ whole genome shotgun (WGS) entry which is preliminary data.</text>
</comment>
<evidence type="ECO:0000313" key="6">
    <source>
        <dbReference type="Proteomes" id="UP000646523"/>
    </source>
</evidence>
<proteinExistence type="predicted"/>
<dbReference type="InterPro" id="IPR000524">
    <property type="entry name" value="Tscrpt_reg_HTH_GntR"/>
</dbReference>
<evidence type="ECO:0000313" key="5">
    <source>
        <dbReference type="EMBL" id="GGO82731.1"/>
    </source>
</evidence>
<protein>
    <submittedName>
        <fullName evidence="5">GntR family transcriptional regulator</fullName>
    </submittedName>
</protein>
<feature type="domain" description="HTH gntR-type" evidence="4">
    <location>
        <begin position="36"/>
        <end position="106"/>
    </location>
</feature>
<dbReference type="Gene3D" id="1.20.120.530">
    <property type="entry name" value="GntR ligand-binding domain-like"/>
    <property type="match status" value="1"/>
</dbReference>
<reference evidence="5" key="2">
    <citation type="submission" date="2020-09" db="EMBL/GenBank/DDBJ databases">
        <authorList>
            <person name="Sun Q."/>
            <person name="Zhou Y."/>
        </authorList>
    </citation>
    <scope>NUCLEOTIDE SEQUENCE</scope>
    <source>
        <strain evidence="5">CGMCC 4.7368</strain>
    </source>
</reference>
<name>A0A917ZGN4_9ACTN</name>
<keyword evidence="6" id="KW-1185">Reference proteome</keyword>
<dbReference type="SMART" id="SM00345">
    <property type="entry name" value="HTH_GNTR"/>
    <property type="match status" value="1"/>
</dbReference>
<dbReference type="EMBL" id="BMNH01000045">
    <property type="protein sequence ID" value="GGO82731.1"/>
    <property type="molecule type" value="Genomic_DNA"/>
</dbReference>
<dbReference type="GO" id="GO:0003677">
    <property type="term" value="F:DNA binding"/>
    <property type="evidence" value="ECO:0007669"/>
    <property type="project" value="UniProtKB-KW"/>
</dbReference>
<sequence length="294" mass="32423">MIDAGVIRDIDSASPTRAHVAVYEYGRGSVRQLRQPRLAEIVAAKLRDDILAGRLTEGDSLPRQEHLFTEFRVSLPAVREAMRILETEGLVSVRRGNVGGAVVHLPTPQRIARTISMVLQTRRTDMADVSGALLHLEPTCVALCAERPDRAETTVPALRQVIEEQHEAFDDPEQFPIRARRFHEKLVETCGNETMIVIIGSLEIIWTAHESTVWSEASLNEETDPDSPMARKSRRAALRDHEKLVDAIEAGDGARAVKLASAHLAATRRSSLGSADGDIVNTDLLDNLDYSASR</sequence>
<dbReference type="PROSITE" id="PS50949">
    <property type="entry name" value="HTH_GNTR"/>
    <property type="match status" value="1"/>
</dbReference>